<feature type="domain" description="Gamma-glutamylcyclotransferase AIG2-like" evidence="4">
    <location>
        <begin position="5"/>
        <end position="112"/>
    </location>
</feature>
<keyword evidence="6" id="KW-1185">Reference proteome</keyword>
<accession>A0A9J6QZZ1</accession>
<gene>
    <name evidence="5" type="ORF">OBO34_22140</name>
</gene>
<dbReference type="CDD" id="cd06661">
    <property type="entry name" value="GGCT_like"/>
    <property type="match status" value="1"/>
</dbReference>
<dbReference type="InterPro" id="IPR009288">
    <property type="entry name" value="AIG2-like_dom"/>
</dbReference>
<dbReference type="RefSeq" id="WP_269478897.1">
    <property type="nucleotide sequence ID" value="NZ_JAOSHN010000021.1"/>
</dbReference>
<dbReference type="AlphaFoldDB" id="A0A9J6QZZ1"/>
<dbReference type="PANTHER" id="PTHR12935:SF0">
    <property type="entry name" value="GAMMA-GLUTAMYLCYCLOTRANSFERASE"/>
    <property type="match status" value="1"/>
</dbReference>
<organism evidence="5 6">
    <name type="scientific">Hominibacterium faecale</name>
    <dbReference type="NCBI Taxonomy" id="2839743"/>
    <lineage>
        <taxon>Bacteria</taxon>
        <taxon>Bacillati</taxon>
        <taxon>Bacillota</taxon>
        <taxon>Clostridia</taxon>
        <taxon>Peptostreptococcales</taxon>
        <taxon>Anaerovoracaceae</taxon>
        <taxon>Hominibacterium</taxon>
    </lineage>
</organism>
<evidence type="ECO:0000313" key="5">
    <source>
        <dbReference type="EMBL" id="MCU7381018.1"/>
    </source>
</evidence>
<proteinExistence type="predicted"/>
<comment type="caution">
    <text evidence="5">The sequence shown here is derived from an EMBL/GenBank/DDBJ whole genome shotgun (WGS) entry which is preliminary data.</text>
</comment>
<sequence>MKLYIAYGSNLNLEQMGFRCPSARVYAKGLLKDCELVYRGSKTNSHATIQRRKGHSVPVLIWEIQPFDEERLDIYEGYPRYYHKKYIMIDIDGERKKAMTYIMNESAQPGRPAPQYVQTIKQGYIDNTFDLDILFNSLESNTIECNSNL</sequence>
<feature type="binding site" evidence="3">
    <location>
        <begin position="4"/>
        <end position="9"/>
    </location>
    <ligand>
        <name>substrate</name>
    </ligand>
</feature>
<evidence type="ECO:0000256" key="3">
    <source>
        <dbReference type="PIRSR" id="PIRSR617939-2"/>
    </source>
</evidence>
<keyword evidence="1" id="KW-0456">Lyase</keyword>
<dbReference type="SUPFAM" id="SSF110857">
    <property type="entry name" value="Gamma-glutamyl cyclotransferase-like"/>
    <property type="match status" value="1"/>
</dbReference>
<name>A0A9J6QZZ1_9FIRM</name>
<dbReference type="GO" id="GO:0003839">
    <property type="term" value="F:gamma-glutamylcyclotransferase activity"/>
    <property type="evidence" value="ECO:0007669"/>
    <property type="project" value="InterPro"/>
</dbReference>
<dbReference type="InterPro" id="IPR013024">
    <property type="entry name" value="GGCT-like"/>
</dbReference>
<dbReference type="PANTHER" id="PTHR12935">
    <property type="entry name" value="GAMMA-GLUTAMYLCYCLOTRANSFERASE"/>
    <property type="match status" value="1"/>
</dbReference>
<dbReference type="EMBL" id="JAOSHN010000021">
    <property type="protein sequence ID" value="MCU7381018.1"/>
    <property type="molecule type" value="Genomic_DNA"/>
</dbReference>
<dbReference type="Gene3D" id="3.10.490.10">
    <property type="entry name" value="Gamma-glutamyl cyclotransferase-like"/>
    <property type="match status" value="1"/>
</dbReference>
<dbReference type="Pfam" id="PF06094">
    <property type="entry name" value="GGACT"/>
    <property type="match status" value="1"/>
</dbReference>
<evidence type="ECO:0000256" key="1">
    <source>
        <dbReference type="ARBA" id="ARBA00023239"/>
    </source>
</evidence>
<dbReference type="InterPro" id="IPR036568">
    <property type="entry name" value="GGCT-like_sf"/>
</dbReference>
<dbReference type="InterPro" id="IPR017939">
    <property type="entry name" value="G-Glutamylcylcotransferase"/>
</dbReference>
<reference evidence="5" key="1">
    <citation type="submission" date="2022-09" db="EMBL/GenBank/DDBJ databases">
        <title>Culturomic study of gut microbiota in children with autism spectrum disorder.</title>
        <authorList>
            <person name="Efimov B.A."/>
            <person name="Chaplin A.V."/>
            <person name="Sokolova S.R."/>
            <person name="Pikina A.P."/>
            <person name="Korzhanova M."/>
            <person name="Belova V."/>
            <person name="Korostin D."/>
        </authorList>
    </citation>
    <scope>NUCLEOTIDE SEQUENCE</scope>
    <source>
        <strain evidence="5">ASD5510</strain>
    </source>
</reference>
<evidence type="ECO:0000256" key="2">
    <source>
        <dbReference type="PIRSR" id="PIRSR617939-1"/>
    </source>
</evidence>
<dbReference type="Proteomes" id="UP001065549">
    <property type="component" value="Unassembled WGS sequence"/>
</dbReference>
<feature type="binding site" evidence="3">
    <location>
        <position position="116"/>
    </location>
    <ligand>
        <name>substrate</name>
    </ligand>
</feature>
<protein>
    <submittedName>
        <fullName evidence="5">Gamma-glutamylcyclotransferase</fullName>
    </submittedName>
</protein>
<feature type="active site" description="Proton acceptor" evidence="2">
    <location>
        <position position="76"/>
    </location>
</feature>
<evidence type="ECO:0000259" key="4">
    <source>
        <dbReference type="Pfam" id="PF06094"/>
    </source>
</evidence>
<evidence type="ECO:0000313" key="6">
    <source>
        <dbReference type="Proteomes" id="UP001065549"/>
    </source>
</evidence>